<name>A0A811U9R4_CERCA</name>
<keyword evidence="1" id="KW-1133">Transmembrane helix</keyword>
<comment type="caution">
    <text evidence="2">The sequence shown here is derived from an EMBL/GenBank/DDBJ whole genome shotgun (WGS) entry which is preliminary data.</text>
</comment>
<evidence type="ECO:0000256" key="1">
    <source>
        <dbReference type="SAM" id="Phobius"/>
    </source>
</evidence>
<gene>
    <name evidence="2" type="ORF">CCAP1982_LOCUS3432</name>
</gene>
<dbReference type="EMBL" id="CAJHJT010000001">
    <property type="protein sequence ID" value="CAD6994697.1"/>
    <property type="molecule type" value="Genomic_DNA"/>
</dbReference>
<keyword evidence="1" id="KW-0812">Transmembrane</keyword>
<accession>A0A811U9R4</accession>
<reference evidence="2" key="1">
    <citation type="submission" date="2020-11" db="EMBL/GenBank/DDBJ databases">
        <authorList>
            <person name="Whitehead M."/>
        </authorList>
    </citation>
    <scope>NUCLEOTIDE SEQUENCE</scope>
    <source>
        <strain evidence="2">EGII</strain>
    </source>
</reference>
<evidence type="ECO:0000313" key="2">
    <source>
        <dbReference type="EMBL" id="CAD6994697.1"/>
    </source>
</evidence>
<sequence length="172" mass="18977">MTNRRHKKTVVATPWHARMSKVLLLVHPQLICLAIFSLSFLQLQVVGGIFDSIAGASIAGRKAYRKVNGGSVFEVCATQCIFINRVTAFKLSHIAHGMLALHHTSRSMANGGVSSALSVKLTGGCWSALNDLFSDLFVNARMEMLRWQLIVAESEHLTKGKECKKKAEKRNN</sequence>
<organism evidence="2 3">
    <name type="scientific">Ceratitis capitata</name>
    <name type="common">Mediterranean fruit fly</name>
    <name type="synonym">Tephritis capitata</name>
    <dbReference type="NCBI Taxonomy" id="7213"/>
    <lineage>
        <taxon>Eukaryota</taxon>
        <taxon>Metazoa</taxon>
        <taxon>Ecdysozoa</taxon>
        <taxon>Arthropoda</taxon>
        <taxon>Hexapoda</taxon>
        <taxon>Insecta</taxon>
        <taxon>Pterygota</taxon>
        <taxon>Neoptera</taxon>
        <taxon>Endopterygota</taxon>
        <taxon>Diptera</taxon>
        <taxon>Brachycera</taxon>
        <taxon>Muscomorpha</taxon>
        <taxon>Tephritoidea</taxon>
        <taxon>Tephritidae</taxon>
        <taxon>Ceratitis</taxon>
        <taxon>Ceratitis</taxon>
    </lineage>
</organism>
<dbReference type="AlphaFoldDB" id="A0A811U9R4"/>
<feature type="transmembrane region" description="Helical" evidence="1">
    <location>
        <begin position="21"/>
        <end position="41"/>
    </location>
</feature>
<keyword evidence="1" id="KW-0472">Membrane</keyword>
<proteinExistence type="predicted"/>
<keyword evidence="3" id="KW-1185">Reference proteome</keyword>
<dbReference type="Proteomes" id="UP000606786">
    <property type="component" value="Unassembled WGS sequence"/>
</dbReference>
<evidence type="ECO:0000313" key="3">
    <source>
        <dbReference type="Proteomes" id="UP000606786"/>
    </source>
</evidence>
<protein>
    <submittedName>
        <fullName evidence="2">(Mediterranean fruit fly) hypothetical protein</fullName>
    </submittedName>
</protein>